<evidence type="ECO:0000313" key="3">
    <source>
        <dbReference type="Proteomes" id="UP000700596"/>
    </source>
</evidence>
<dbReference type="InterPro" id="IPR027921">
    <property type="entry name" value="NOPCHAP1"/>
</dbReference>
<protein>
    <submittedName>
        <fullName evidence="2">Uncharacterized protein</fullName>
    </submittedName>
</protein>
<feature type="compositionally biased region" description="Acidic residues" evidence="1">
    <location>
        <begin position="68"/>
        <end position="109"/>
    </location>
</feature>
<dbReference type="OrthoDB" id="1112980at2759"/>
<evidence type="ECO:0000256" key="1">
    <source>
        <dbReference type="SAM" id="MobiDB-lite"/>
    </source>
</evidence>
<dbReference type="GO" id="GO:0000492">
    <property type="term" value="P:box C/D snoRNP assembly"/>
    <property type="evidence" value="ECO:0007669"/>
    <property type="project" value="InterPro"/>
</dbReference>
<dbReference type="AlphaFoldDB" id="A0A9P9D7G9"/>
<keyword evidence="3" id="KW-1185">Reference proteome</keyword>
<organism evidence="2 3">
    <name type="scientific">Dendryphion nanum</name>
    <dbReference type="NCBI Taxonomy" id="256645"/>
    <lineage>
        <taxon>Eukaryota</taxon>
        <taxon>Fungi</taxon>
        <taxon>Dikarya</taxon>
        <taxon>Ascomycota</taxon>
        <taxon>Pezizomycotina</taxon>
        <taxon>Dothideomycetes</taxon>
        <taxon>Pleosporomycetidae</taxon>
        <taxon>Pleosporales</taxon>
        <taxon>Torulaceae</taxon>
        <taxon>Dendryphion</taxon>
    </lineage>
</organism>
<gene>
    <name evidence="2" type="ORF">B0J11DRAFT_585082</name>
</gene>
<reference evidence="2" key="1">
    <citation type="journal article" date="2021" name="Nat. Commun.">
        <title>Genetic determinants of endophytism in the Arabidopsis root mycobiome.</title>
        <authorList>
            <person name="Mesny F."/>
            <person name="Miyauchi S."/>
            <person name="Thiergart T."/>
            <person name="Pickel B."/>
            <person name="Atanasova L."/>
            <person name="Karlsson M."/>
            <person name="Huettel B."/>
            <person name="Barry K.W."/>
            <person name="Haridas S."/>
            <person name="Chen C."/>
            <person name="Bauer D."/>
            <person name="Andreopoulos W."/>
            <person name="Pangilinan J."/>
            <person name="LaButti K."/>
            <person name="Riley R."/>
            <person name="Lipzen A."/>
            <person name="Clum A."/>
            <person name="Drula E."/>
            <person name="Henrissat B."/>
            <person name="Kohler A."/>
            <person name="Grigoriev I.V."/>
            <person name="Martin F.M."/>
            <person name="Hacquard S."/>
        </authorList>
    </citation>
    <scope>NUCLEOTIDE SEQUENCE</scope>
    <source>
        <strain evidence="2">MPI-CAGE-CH-0243</strain>
    </source>
</reference>
<dbReference type="PANTHER" id="PTHR38489">
    <property type="entry name" value="HISTONE CHAPERONE DOMAIN-CONTAINING PROTEIN"/>
    <property type="match status" value="1"/>
</dbReference>
<feature type="compositionally biased region" description="Basic and acidic residues" evidence="1">
    <location>
        <begin position="222"/>
        <end position="231"/>
    </location>
</feature>
<feature type="compositionally biased region" description="Polar residues" evidence="1">
    <location>
        <begin position="36"/>
        <end position="53"/>
    </location>
</feature>
<dbReference type="Pfam" id="PF15370">
    <property type="entry name" value="NOPCHAP1"/>
    <property type="match status" value="1"/>
</dbReference>
<proteinExistence type="predicted"/>
<comment type="caution">
    <text evidence="2">The sequence shown here is derived from an EMBL/GenBank/DDBJ whole genome shotgun (WGS) entry which is preliminary data.</text>
</comment>
<name>A0A9P9D7G9_9PLEO</name>
<accession>A0A9P9D7G9</accession>
<feature type="region of interest" description="Disordered" evidence="1">
    <location>
        <begin position="154"/>
        <end position="249"/>
    </location>
</feature>
<dbReference type="Proteomes" id="UP000700596">
    <property type="component" value="Unassembled WGS sequence"/>
</dbReference>
<dbReference type="PANTHER" id="PTHR38489:SF1">
    <property type="entry name" value="HISTONE CHAPERONE DOMAIN-CONTAINING PROTEIN"/>
    <property type="match status" value="1"/>
</dbReference>
<dbReference type="EMBL" id="JAGMWT010000018">
    <property type="protein sequence ID" value="KAH7113887.1"/>
    <property type="molecule type" value="Genomic_DNA"/>
</dbReference>
<feature type="region of interest" description="Disordered" evidence="1">
    <location>
        <begin position="1"/>
        <end position="135"/>
    </location>
</feature>
<feature type="compositionally biased region" description="Basic and acidic residues" evidence="1">
    <location>
        <begin position="154"/>
        <end position="172"/>
    </location>
</feature>
<sequence>MTAEDHSSRKRSHGAATEITCTHRRRRSKLTPLADCSSTSEPSTVSNHSTLMSTGVPEDSTDATDAGNDSDTESELSESSEEPSSDSSSDDDSASDEADSNIEASDEGGNEQRIVNLRANRGKKPRMKLRDEEMGVDLRPWLKEFLPKLKAANEELEREKQAGTLKDKIIERDGDEGQYIEMDLGLGVLKERDPNAEDSSSSSDSDNDEEEDNKNTHGQPSKKKDVMDKLLGRQSKPVSIEEVGNGKTT</sequence>
<evidence type="ECO:0000313" key="2">
    <source>
        <dbReference type="EMBL" id="KAH7113887.1"/>
    </source>
</evidence>